<reference evidence="1 2" key="1">
    <citation type="journal article" date="2012" name="Stand. Genomic Sci.">
        <title>Complete genome sequencing and analysis of Saprospira grandis str. Lewin, a predatory marine bacterium.</title>
        <authorList>
            <person name="Saw J.H."/>
            <person name="Yuryev A."/>
            <person name="Kanbe M."/>
            <person name="Hou S."/>
            <person name="Young A.G."/>
            <person name="Aizawa S."/>
            <person name="Alam M."/>
        </authorList>
    </citation>
    <scope>NUCLEOTIDE SEQUENCE [LARGE SCALE GENOMIC DNA]</scope>
    <source>
        <strain evidence="1 2">Lewin</strain>
    </source>
</reference>
<gene>
    <name evidence="1" type="ordered locus">SGRA_3265</name>
</gene>
<organism evidence="1 2">
    <name type="scientific">Saprospira grandis (strain Lewin)</name>
    <dbReference type="NCBI Taxonomy" id="984262"/>
    <lineage>
        <taxon>Bacteria</taxon>
        <taxon>Pseudomonadati</taxon>
        <taxon>Bacteroidota</taxon>
        <taxon>Saprospiria</taxon>
        <taxon>Saprospirales</taxon>
        <taxon>Saprospiraceae</taxon>
        <taxon>Saprospira</taxon>
    </lineage>
</organism>
<dbReference type="KEGG" id="sgn:SGRA_3265"/>
<proteinExistence type="predicted"/>
<evidence type="ECO:0000313" key="2">
    <source>
        <dbReference type="Proteomes" id="UP000007519"/>
    </source>
</evidence>
<protein>
    <submittedName>
        <fullName evidence="1">Uncharacterized protein</fullName>
    </submittedName>
</protein>
<dbReference type="AlphaFoldDB" id="H6KZY6"/>
<dbReference type="EMBL" id="CP002831">
    <property type="protein sequence ID" value="AFC25993.1"/>
    <property type="molecule type" value="Genomic_DNA"/>
</dbReference>
<sequence length="91" mass="10522">MLLNIFRQLFFKKGWRFFFWGCPALRAGRAVRGLAIRSALRRLRLLGLAFGHPLPSLSLRRLRRLSHPNGPKLNAVKSINPITFVRNIWGN</sequence>
<dbReference type="HOGENOM" id="CLU_2425221_0_0_10"/>
<name>H6KZY6_SAPGL</name>
<keyword evidence="2" id="KW-1185">Reference proteome</keyword>
<evidence type="ECO:0000313" key="1">
    <source>
        <dbReference type="EMBL" id="AFC25993.1"/>
    </source>
</evidence>
<dbReference type="Proteomes" id="UP000007519">
    <property type="component" value="Chromosome"/>
</dbReference>
<accession>H6KZY6</accession>
<dbReference type="STRING" id="984262.SGRA_3265"/>